<dbReference type="Proteomes" id="UP001153269">
    <property type="component" value="Unassembled WGS sequence"/>
</dbReference>
<gene>
    <name evidence="2" type="ORF">PLEPLA_LOCUS38443</name>
</gene>
<protein>
    <submittedName>
        <fullName evidence="2">Uncharacterized protein</fullName>
    </submittedName>
</protein>
<evidence type="ECO:0000313" key="3">
    <source>
        <dbReference type="Proteomes" id="UP001153269"/>
    </source>
</evidence>
<feature type="compositionally biased region" description="Polar residues" evidence="1">
    <location>
        <begin position="38"/>
        <end position="48"/>
    </location>
</feature>
<dbReference type="EMBL" id="CADEAL010004065">
    <property type="protein sequence ID" value="CAB1450751.1"/>
    <property type="molecule type" value="Genomic_DNA"/>
</dbReference>
<evidence type="ECO:0000313" key="2">
    <source>
        <dbReference type="EMBL" id="CAB1450751.1"/>
    </source>
</evidence>
<evidence type="ECO:0000256" key="1">
    <source>
        <dbReference type="SAM" id="MobiDB-lite"/>
    </source>
</evidence>
<reference evidence="2" key="1">
    <citation type="submission" date="2020-03" db="EMBL/GenBank/DDBJ databases">
        <authorList>
            <person name="Weist P."/>
        </authorList>
    </citation>
    <scope>NUCLEOTIDE SEQUENCE</scope>
</reference>
<accession>A0A9N7Z5B2</accession>
<comment type="caution">
    <text evidence="2">The sequence shown here is derived from an EMBL/GenBank/DDBJ whole genome shotgun (WGS) entry which is preliminary data.</text>
</comment>
<dbReference type="AlphaFoldDB" id="A0A9N7Z5B2"/>
<proteinExistence type="predicted"/>
<sequence>MDTGANSTSHFCCASVCTVLQLHSLLPTERGGPLMENVSPQTQGSSLDPASRSVPAGTRVAGRGHTQL</sequence>
<name>A0A9N7Z5B2_PLEPL</name>
<keyword evidence="3" id="KW-1185">Reference proteome</keyword>
<feature type="region of interest" description="Disordered" evidence="1">
    <location>
        <begin position="30"/>
        <end position="68"/>
    </location>
</feature>
<organism evidence="2 3">
    <name type="scientific">Pleuronectes platessa</name>
    <name type="common">European plaice</name>
    <dbReference type="NCBI Taxonomy" id="8262"/>
    <lineage>
        <taxon>Eukaryota</taxon>
        <taxon>Metazoa</taxon>
        <taxon>Chordata</taxon>
        <taxon>Craniata</taxon>
        <taxon>Vertebrata</taxon>
        <taxon>Euteleostomi</taxon>
        <taxon>Actinopterygii</taxon>
        <taxon>Neopterygii</taxon>
        <taxon>Teleostei</taxon>
        <taxon>Neoteleostei</taxon>
        <taxon>Acanthomorphata</taxon>
        <taxon>Carangaria</taxon>
        <taxon>Pleuronectiformes</taxon>
        <taxon>Pleuronectoidei</taxon>
        <taxon>Pleuronectidae</taxon>
        <taxon>Pleuronectes</taxon>
    </lineage>
</organism>